<dbReference type="KEGG" id="afs:AFR_25755"/>
<dbReference type="PROSITE" id="PS50995">
    <property type="entry name" value="HTH_MARR_2"/>
    <property type="match status" value="1"/>
</dbReference>
<dbReference type="PATRIC" id="fig|1246995.3.peg.5221"/>
<reference evidence="2 3" key="1">
    <citation type="journal article" date="2014" name="J. Biotechnol.">
        <title>Complete genome sequence of the actinobacterium Actinoplanes friuliensis HAG 010964, producer of the lipopeptide antibiotic friulimycin.</title>
        <authorList>
            <person name="Ruckert C."/>
            <person name="Szczepanowski R."/>
            <person name="Albersmeier A."/>
            <person name="Goesmann A."/>
            <person name="Fischer N."/>
            <person name="Steinkamper A."/>
            <person name="Puhler A."/>
            <person name="Biener R."/>
            <person name="Schwartz D."/>
            <person name="Kalinowski J."/>
        </authorList>
    </citation>
    <scope>NUCLEOTIDE SEQUENCE [LARGE SCALE GENOMIC DNA]</scope>
    <source>
        <strain evidence="2 3">DSM 7358</strain>
    </source>
</reference>
<proteinExistence type="predicted"/>
<evidence type="ECO:0000259" key="1">
    <source>
        <dbReference type="PROSITE" id="PS50995"/>
    </source>
</evidence>
<dbReference type="InterPro" id="IPR036390">
    <property type="entry name" value="WH_DNA-bd_sf"/>
</dbReference>
<keyword evidence="3" id="KW-1185">Reference proteome</keyword>
<evidence type="ECO:0000313" key="2">
    <source>
        <dbReference type="EMBL" id="AGZ43415.1"/>
    </source>
</evidence>
<dbReference type="EMBL" id="CP006272">
    <property type="protein sequence ID" value="AGZ43415.1"/>
    <property type="molecule type" value="Genomic_DNA"/>
</dbReference>
<dbReference type="SMART" id="SM00347">
    <property type="entry name" value="HTH_MARR"/>
    <property type="match status" value="1"/>
</dbReference>
<gene>
    <name evidence="2" type="ORF">AFR_25755</name>
</gene>
<dbReference type="eggNOG" id="COG1846">
    <property type="taxonomic scope" value="Bacteria"/>
</dbReference>
<dbReference type="STRING" id="1246995.AFR_25755"/>
<protein>
    <submittedName>
        <fullName evidence="2">MarR family transcriptional regulator</fullName>
    </submittedName>
</protein>
<dbReference type="PRINTS" id="PR00598">
    <property type="entry name" value="HTHMARR"/>
</dbReference>
<dbReference type="Proteomes" id="UP000017746">
    <property type="component" value="Chromosome"/>
</dbReference>
<dbReference type="InterPro" id="IPR000835">
    <property type="entry name" value="HTH_MarR-typ"/>
</dbReference>
<sequence>MVTVEPAEAPRWLSAGELQAWLPIGGLLLKLPAALDAQTLRDSGLSHFEYLVLASLSEAPDRTRRMSELAALANGSLSRLSHVVKRLEGRGWIERRACPSDGRYTNAVLTADGWEKVLASAPGHVAAVRTLVLDALSPAELEQFGEMARRILDRLEPGDARTAFPA</sequence>
<dbReference type="InterPro" id="IPR039422">
    <property type="entry name" value="MarR/SlyA-like"/>
</dbReference>
<organism evidence="2 3">
    <name type="scientific">Actinoplanes friuliensis DSM 7358</name>
    <dbReference type="NCBI Taxonomy" id="1246995"/>
    <lineage>
        <taxon>Bacteria</taxon>
        <taxon>Bacillati</taxon>
        <taxon>Actinomycetota</taxon>
        <taxon>Actinomycetes</taxon>
        <taxon>Micromonosporales</taxon>
        <taxon>Micromonosporaceae</taxon>
        <taxon>Actinoplanes</taxon>
    </lineage>
</organism>
<dbReference type="GO" id="GO:0003700">
    <property type="term" value="F:DNA-binding transcription factor activity"/>
    <property type="evidence" value="ECO:0007669"/>
    <property type="project" value="InterPro"/>
</dbReference>
<dbReference type="PANTHER" id="PTHR33164:SF99">
    <property type="entry name" value="MARR FAMILY REGULATORY PROTEIN"/>
    <property type="match status" value="1"/>
</dbReference>
<dbReference type="Gene3D" id="1.10.10.10">
    <property type="entry name" value="Winged helix-like DNA-binding domain superfamily/Winged helix DNA-binding domain"/>
    <property type="match status" value="1"/>
</dbReference>
<evidence type="ECO:0000313" key="3">
    <source>
        <dbReference type="Proteomes" id="UP000017746"/>
    </source>
</evidence>
<name>U5W5Y5_9ACTN</name>
<dbReference type="HOGENOM" id="CLU_083287_2_2_11"/>
<dbReference type="Pfam" id="PF01047">
    <property type="entry name" value="MarR"/>
    <property type="match status" value="1"/>
</dbReference>
<dbReference type="AlphaFoldDB" id="U5W5Y5"/>
<dbReference type="InterPro" id="IPR036388">
    <property type="entry name" value="WH-like_DNA-bd_sf"/>
</dbReference>
<dbReference type="GO" id="GO:0006950">
    <property type="term" value="P:response to stress"/>
    <property type="evidence" value="ECO:0007669"/>
    <property type="project" value="TreeGrafter"/>
</dbReference>
<dbReference type="PANTHER" id="PTHR33164">
    <property type="entry name" value="TRANSCRIPTIONAL REGULATOR, MARR FAMILY"/>
    <property type="match status" value="1"/>
</dbReference>
<dbReference type="SUPFAM" id="SSF46785">
    <property type="entry name" value="Winged helix' DNA-binding domain"/>
    <property type="match status" value="1"/>
</dbReference>
<accession>U5W5Y5</accession>
<feature type="domain" description="HTH marR-type" evidence="1">
    <location>
        <begin position="21"/>
        <end position="153"/>
    </location>
</feature>